<proteinExistence type="predicted"/>
<reference evidence="1" key="1">
    <citation type="journal article" date="2014" name="Front. Microbiol.">
        <title>High frequency of phylogenetically diverse reductive dehalogenase-homologous genes in deep subseafloor sedimentary metagenomes.</title>
        <authorList>
            <person name="Kawai M."/>
            <person name="Futagami T."/>
            <person name="Toyoda A."/>
            <person name="Takaki Y."/>
            <person name="Nishi S."/>
            <person name="Hori S."/>
            <person name="Arai W."/>
            <person name="Tsubouchi T."/>
            <person name="Morono Y."/>
            <person name="Uchiyama I."/>
            <person name="Ito T."/>
            <person name="Fujiyama A."/>
            <person name="Inagaki F."/>
            <person name="Takami H."/>
        </authorList>
    </citation>
    <scope>NUCLEOTIDE SEQUENCE</scope>
    <source>
        <strain evidence="1">Expedition CK06-06</strain>
    </source>
</reference>
<evidence type="ECO:0000313" key="1">
    <source>
        <dbReference type="EMBL" id="GAH23941.1"/>
    </source>
</evidence>
<dbReference type="EMBL" id="BART01039850">
    <property type="protein sequence ID" value="GAH23941.1"/>
    <property type="molecule type" value="Genomic_DNA"/>
</dbReference>
<gene>
    <name evidence="1" type="ORF">S01H4_65246</name>
</gene>
<accession>X1DSF5</accession>
<name>X1DSF5_9ZZZZ</name>
<dbReference type="AlphaFoldDB" id="X1DSF5"/>
<comment type="caution">
    <text evidence="1">The sequence shown here is derived from an EMBL/GenBank/DDBJ whole genome shotgun (WGS) entry which is preliminary data.</text>
</comment>
<organism evidence="1">
    <name type="scientific">marine sediment metagenome</name>
    <dbReference type="NCBI Taxonomy" id="412755"/>
    <lineage>
        <taxon>unclassified sequences</taxon>
        <taxon>metagenomes</taxon>
        <taxon>ecological metagenomes</taxon>
    </lineage>
</organism>
<protein>
    <submittedName>
        <fullName evidence="1">Uncharacterized protein</fullName>
    </submittedName>
</protein>
<sequence length="36" mass="4367">MKISENLRLQEGQLLLKRWKNLVKLNLFIKFHISKS</sequence>
<feature type="non-terminal residue" evidence="1">
    <location>
        <position position="36"/>
    </location>
</feature>